<evidence type="ECO:0000256" key="14">
    <source>
        <dbReference type="SAM" id="MobiDB-lite"/>
    </source>
</evidence>
<keyword evidence="5" id="KW-0067">ATP-binding</keyword>
<dbReference type="PROSITE" id="PS50014">
    <property type="entry name" value="BROMODOMAIN_2"/>
    <property type="match status" value="1"/>
</dbReference>
<dbReference type="Pfam" id="PF14619">
    <property type="entry name" value="SnAC"/>
    <property type="match status" value="1"/>
</dbReference>
<feature type="domain" description="HSA" evidence="18">
    <location>
        <begin position="357"/>
        <end position="429"/>
    </location>
</feature>
<protein>
    <submittedName>
        <fullName evidence="20">Transcription activator BRG1</fullName>
    </submittedName>
</protein>
<evidence type="ECO:0000259" key="19">
    <source>
        <dbReference type="PROSITE" id="PS51666"/>
    </source>
</evidence>
<feature type="domain" description="Helicase ATP-binding" evidence="16">
    <location>
        <begin position="611"/>
        <end position="776"/>
    </location>
</feature>
<dbReference type="InterPro" id="IPR027417">
    <property type="entry name" value="P-loop_NTPase"/>
</dbReference>
<evidence type="ECO:0000313" key="20">
    <source>
        <dbReference type="EMBL" id="CDG70794.1"/>
    </source>
</evidence>
<feature type="domain" description="Helicase C-terminal" evidence="17">
    <location>
        <begin position="930"/>
        <end position="1093"/>
    </location>
</feature>
<dbReference type="Gene3D" id="1.20.920.10">
    <property type="entry name" value="Bromodomain-like"/>
    <property type="match status" value="1"/>
</dbReference>
<keyword evidence="11" id="KW-0539">Nucleus</keyword>
<proteinExistence type="evidence at transcript level"/>
<evidence type="ECO:0000256" key="11">
    <source>
        <dbReference type="ARBA" id="ARBA00023242"/>
    </source>
</evidence>
<gene>
    <name evidence="20" type="primary">SMARCA4</name>
</gene>
<evidence type="ECO:0000256" key="4">
    <source>
        <dbReference type="ARBA" id="ARBA00022806"/>
    </source>
</evidence>
<dbReference type="GO" id="GO:0016787">
    <property type="term" value="F:hydrolase activity"/>
    <property type="evidence" value="ECO:0007669"/>
    <property type="project" value="UniProtKB-KW"/>
</dbReference>
<dbReference type="EMBL" id="HAAD01004562">
    <property type="protein sequence ID" value="CDG70794.1"/>
    <property type="molecule type" value="mRNA"/>
</dbReference>
<keyword evidence="6" id="KW-0156">Chromatin regulator</keyword>
<feature type="compositionally biased region" description="Basic residues" evidence="14">
    <location>
        <begin position="1406"/>
        <end position="1416"/>
    </location>
</feature>
<accession>T2MFA5</accession>
<keyword evidence="2" id="KW-0547">Nucleotide-binding</keyword>
<keyword evidence="3" id="KW-0378">Hydrolase</keyword>
<keyword evidence="13" id="KW-0175">Coiled coil</keyword>
<dbReference type="Gene3D" id="1.20.5.170">
    <property type="match status" value="1"/>
</dbReference>
<evidence type="ECO:0000256" key="1">
    <source>
        <dbReference type="ARBA" id="ARBA00004123"/>
    </source>
</evidence>
<dbReference type="GO" id="GO:0004386">
    <property type="term" value="F:helicase activity"/>
    <property type="evidence" value="ECO:0007669"/>
    <property type="project" value="UniProtKB-KW"/>
</dbReference>
<dbReference type="SMART" id="SM00487">
    <property type="entry name" value="DEXDc"/>
    <property type="match status" value="1"/>
</dbReference>
<evidence type="ECO:0000259" key="16">
    <source>
        <dbReference type="PROSITE" id="PS51192"/>
    </source>
</evidence>
<feature type="region of interest" description="Disordered" evidence="14">
    <location>
        <begin position="1393"/>
        <end position="1470"/>
    </location>
</feature>
<evidence type="ECO:0000256" key="6">
    <source>
        <dbReference type="ARBA" id="ARBA00022853"/>
    </source>
</evidence>
<dbReference type="SMART" id="SM00951">
    <property type="entry name" value="QLQ"/>
    <property type="match status" value="1"/>
</dbReference>
<dbReference type="SMART" id="SM01314">
    <property type="entry name" value="SnAC"/>
    <property type="match status" value="1"/>
</dbReference>
<dbReference type="GO" id="GO:0048731">
    <property type="term" value="P:system development"/>
    <property type="evidence" value="ECO:0007669"/>
    <property type="project" value="UniProtKB-ARBA"/>
</dbReference>
<evidence type="ECO:0000259" key="15">
    <source>
        <dbReference type="PROSITE" id="PS50014"/>
    </source>
</evidence>
<dbReference type="InterPro" id="IPR036427">
    <property type="entry name" value="Bromodomain-like_sf"/>
</dbReference>
<dbReference type="Gene3D" id="3.40.50.300">
    <property type="entry name" value="P-loop containing nucleotide triphosphate hydrolases"/>
    <property type="match status" value="1"/>
</dbReference>
<keyword evidence="7" id="KW-0805">Transcription regulation</keyword>
<dbReference type="FunFam" id="1.20.5.170:FF:000008">
    <property type="entry name" value="probable global transcription activator SNF2L2 isoform X1"/>
    <property type="match status" value="1"/>
</dbReference>
<feature type="compositionally biased region" description="Basic residues" evidence="14">
    <location>
        <begin position="1256"/>
        <end position="1265"/>
    </location>
</feature>
<dbReference type="OrthoDB" id="6017at2759"/>
<feature type="domain" description="Bromo" evidence="15">
    <location>
        <begin position="1299"/>
        <end position="1369"/>
    </location>
</feature>
<dbReference type="Pfam" id="PF00439">
    <property type="entry name" value="Bromodomain"/>
    <property type="match status" value="1"/>
</dbReference>
<dbReference type="PROSITE" id="PS51666">
    <property type="entry name" value="QLQ"/>
    <property type="match status" value="1"/>
</dbReference>
<dbReference type="PROSITE" id="PS51204">
    <property type="entry name" value="HSA"/>
    <property type="match status" value="1"/>
</dbReference>
<dbReference type="Pfam" id="PF08880">
    <property type="entry name" value="QLQ"/>
    <property type="match status" value="1"/>
</dbReference>
<evidence type="ECO:0000256" key="12">
    <source>
        <dbReference type="PROSITE-ProRule" id="PRU00035"/>
    </source>
</evidence>
<dbReference type="SMART" id="SM00490">
    <property type="entry name" value="HELICc"/>
    <property type="match status" value="1"/>
</dbReference>
<feature type="region of interest" description="Disordered" evidence="14">
    <location>
        <begin position="72"/>
        <end position="110"/>
    </location>
</feature>
<dbReference type="GO" id="GO:0042393">
    <property type="term" value="F:histone binding"/>
    <property type="evidence" value="ECO:0007669"/>
    <property type="project" value="InterPro"/>
</dbReference>
<evidence type="ECO:0000259" key="17">
    <source>
        <dbReference type="PROSITE" id="PS51194"/>
    </source>
</evidence>
<dbReference type="InterPro" id="IPR014012">
    <property type="entry name" value="HSA_dom"/>
</dbReference>
<keyword evidence="4" id="KW-0347">Helicase</keyword>
<feature type="compositionally biased region" description="Low complexity" evidence="14">
    <location>
        <begin position="1447"/>
        <end position="1458"/>
    </location>
</feature>
<dbReference type="Pfam" id="PF07529">
    <property type="entry name" value="HSA"/>
    <property type="match status" value="1"/>
</dbReference>
<feature type="compositionally biased region" description="Polar residues" evidence="14">
    <location>
        <begin position="86"/>
        <end position="110"/>
    </location>
</feature>
<dbReference type="PANTHER" id="PTHR10799">
    <property type="entry name" value="SNF2/RAD54 HELICASE FAMILY"/>
    <property type="match status" value="1"/>
</dbReference>
<dbReference type="InterPro" id="IPR006576">
    <property type="entry name" value="BRK_domain"/>
</dbReference>
<dbReference type="InterPro" id="IPR037259">
    <property type="entry name" value="BRK_sf"/>
</dbReference>
<dbReference type="SUPFAM" id="SSF160481">
    <property type="entry name" value="BRK domain-like"/>
    <property type="match status" value="1"/>
</dbReference>
<dbReference type="FunFam" id="3.40.50.300:FF:003020">
    <property type="entry name" value="SNF2-related domain-containing protein"/>
    <property type="match status" value="1"/>
</dbReference>
<evidence type="ECO:0000259" key="18">
    <source>
        <dbReference type="PROSITE" id="PS51204"/>
    </source>
</evidence>
<feature type="coiled-coil region" evidence="13">
    <location>
        <begin position="407"/>
        <end position="441"/>
    </location>
</feature>
<evidence type="ECO:0000256" key="3">
    <source>
        <dbReference type="ARBA" id="ARBA00022801"/>
    </source>
</evidence>
<dbReference type="InterPro" id="IPR014001">
    <property type="entry name" value="Helicase_ATP-bd"/>
</dbReference>
<feature type="region of interest" description="Disordered" evidence="14">
    <location>
        <begin position="529"/>
        <end position="567"/>
    </location>
</feature>
<dbReference type="Pfam" id="PF00271">
    <property type="entry name" value="Helicase_C"/>
    <property type="match status" value="1"/>
</dbReference>
<dbReference type="GO" id="GO:0005524">
    <property type="term" value="F:ATP binding"/>
    <property type="evidence" value="ECO:0007669"/>
    <property type="project" value="UniProtKB-KW"/>
</dbReference>
<dbReference type="Pfam" id="PF07533">
    <property type="entry name" value="BRK"/>
    <property type="match status" value="1"/>
</dbReference>
<dbReference type="SMART" id="SM00592">
    <property type="entry name" value="BRK"/>
    <property type="match status" value="1"/>
</dbReference>
<organism evidence="20">
    <name type="scientific">Hydra vulgaris</name>
    <name type="common">Hydra</name>
    <name type="synonym">Hydra attenuata</name>
    <dbReference type="NCBI Taxonomy" id="6087"/>
    <lineage>
        <taxon>Eukaryota</taxon>
        <taxon>Metazoa</taxon>
        <taxon>Cnidaria</taxon>
        <taxon>Hydrozoa</taxon>
        <taxon>Hydroidolina</taxon>
        <taxon>Anthoathecata</taxon>
        <taxon>Aplanulata</taxon>
        <taxon>Hydridae</taxon>
        <taxon>Hydra</taxon>
    </lineage>
</organism>
<dbReference type="InterPro" id="IPR000330">
    <property type="entry name" value="SNF2_N"/>
</dbReference>
<dbReference type="Pfam" id="PF00176">
    <property type="entry name" value="SNF2-rel_dom"/>
    <property type="match status" value="1"/>
</dbReference>
<keyword evidence="9" id="KW-0010">Activator</keyword>
<feature type="compositionally biased region" description="Basic and acidic residues" evidence="14">
    <location>
        <begin position="538"/>
        <end position="562"/>
    </location>
</feature>
<dbReference type="PROSITE" id="PS51192">
    <property type="entry name" value="HELICASE_ATP_BIND_1"/>
    <property type="match status" value="1"/>
</dbReference>
<sequence length="1470" mass="169765">MMNFTPENIANVQRALESMQERGMENDPRYKQMLSLAQMNGLPIGINTGVATGQSGMQPIGLQPPNLFALMNHQQQQQQQRAGVHTGSSSSEDNFQQSNPLNQPVNPITQQNDSSLLQNMQASFNAPGGSNLARNNNTFTPEMLQQFRAQIMAYKFFSRNQPVPENIAIAAMGRKPPVLQSPEMPYLQNNSNSVNSEPVAENENNAQVNIKVESPTVNLKKESLEVNAVETTTHPKKLPSLNSPPRSRLAPVAKPMGINPVEILEERERRILSRIAHRIQVLQNLPSTISEHIRTKALIELKALRLLYLQKQLRSDIVMSMRKDTTLETALNAKAYKRSKRQNLREARMTERLEKQQKLEVEKKKRQKHLEYINTILQHAREYKEFHRSVQARIQKTNKLVMVYHTNSDRERRKEEERIERERLRRLMAEDEDGYRQLIDEKKDQRLHYLLSQTDEYITGLMQLVKKHKKEVDEKKKPKQKGMVVEDETQRIAVENLEKGIKLVGDEAPMFSELNEFLAANPGFQVVKEPDEEEQEEPVEKKVENENEENVKTENNAQKKEYEDDDAGTSLDSRNYYNLAHSTSEIIHEQPKSLCGGVLKEYQLKGLEWMVSLYNNNLNGILADEMGLGKTIQTIALIAYLVEKKKMNGPFLVILPLSTMSNWMLEFEKWAPSIICYSYKGSPQNRRQVSYQIKAGKFNVVLTTYEYVMKDRSILAKVKWKYMIVDEGHRMKNHHCKLTQVLNTYYAAPFRLLLTGTPLQNRLPELWALLNFLLPSIFSSSTTFDNWFNTPFQLTGEKVELNEEETLLIIRRLHKVLRPFLLRRLKKEVESQLPEKVEFIVKCDMSALQKILYKHMQQKGILLTDGSEKDKKGHGGTKTLMNTIMQLRKICNHPFMFQHIEVALANHLGYHGGVVNGSEELNRVSGKFDLLDRILKKLSVCGHRSLIFCQMTQCMTILEDYLTFAKISYLRLDGTTKADDRSELLKVFNAKDSPYQVFLLSTRAGGLGLNLQTADTVIIFDSDWNPHQDLQAQDRAHRIGQTNEVRVLRLMTVNSVEEHILAAAKYKLNVDSKVIQAGMFNQHSTNAERKQMLSKLLESDSLEEEEESEVPDDETVNQMIARNEEEFEKYQEVDRLRNQAKKEREDALIAKDPTYKRKPRLMQEDELPSWLLRDIDEIARLEFEENEEKYYGVGAKRERKEVDYSDSLTERQWLRAIEDGTLDEIDEETNITNIKKRKGRKKEDEIDIEVGPNGKAVKKKGKRGRPVGTTMRRFDPNPPELTKKMQDLIKAIVQYTNSEGRCLMDPFVMLPTRKELPDYYQVIKQPIDVRKIKDRIAQHRYRNLDDLENDFMIMCRNAQQYNIEQSLIYQDSFKLQALFKEYRNKTEAGESIGIAEEDSDKETKGKGKGRRRKKNRLMQLQDSDEETNESGGYRSGGYRSDSDYEDTPASSAVSSPTPFNTALRRKQSAV</sequence>
<feature type="region of interest" description="Disordered" evidence="14">
    <location>
        <begin position="1254"/>
        <end position="1280"/>
    </location>
</feature>
<dbReference type="FunFam" id="3.40.50.10810:FF:000008">
    <property type="entry name" value="Chromatin structure-remodeling complex subunit snf21"/>
    <property type="match status" value="1"/>
</dbReference>
<dbReference type="InterPro" id="IPR038718">
    <property type="entry name" value="SNF2-like_sf"/>
</dbReference>
<dbReference type="SUPFAM" id="SSF47370">
    <property type="entry name" value="Bromodomain"/>
    <property type="match status" value="1"/>
</dbReference>
<evidence type="ECO:0000256" key="10">
    <source>
        <dbReference type="ARBA" id="ARBA00023163"/>
    </source>
</evidence>
<evidence type="ECO:0000256" key="8">
    <source>
        <dbReference type="ARBA" id="ARBA00023117"/>
    </source>
</evidence>
<dbReference type="Gene3D" id="3.40.50.10810">
    <property type="entry name" value="Tandem AAA-ATPase domain"/>
    <property type="match status" value="1"/>
</dbReference>
<dbReference type="GO" id="GO:0048513">
    <property type="term" value="P:animal organ development"/>
    <property type="evidence" value="ECO:0007669"/>
    <property type="project" value="UniProtKB-ARBA"/>
</dbReference>
<name>T2MFA5_HYDVU</name>
<dbReference type="CDD" id="cd17996">
    <property type="entry name" value="DEXHc_SMARCA2_SMARCA4"/>
    <property type="match status" value="1"/>
</dbReference>
<dbReference type="InterPro" id="IPR029295">
    <property type="entry name" value="SnAC"/>
</dbReference>
<dbReference type="GO" id="GO:0005634">
    <property type="term" value="C:nucleus"/>
    <property type="evidence" value="ECO:0007669"/>
    <property type="project" value="UniProtKB-SubCell"/>
</dbReference>
<dbReference type="Gene3D" id="3.40.5.120">
    <property type="match status" value="1"/>
</dbReference>
<dbReference type="InterPro" id="IPR001487">
    <property type="entry name" value="Bromodomain"/>
</dbReference>
<dbReference type="InterPro" id="IPR049730">
    <property type="entry name" value="SNF2/RAD54-like_C"/>
</dbReference>
<feature type="domain" description="QLQ" evidence="19">
    <location>
        <begin position="138"/>
        <end position="173"/>
    </location>
</feature>
<reference evidence="20" key="1">
    <citation type="journal article" date="2013" name="Genome Biol. Evol.">
        <title>Punctuated emergences of genetic and phenotypic innovations in eumetazoan, bilaterian, euteleostome, and hominidae ancestors.</title>
        <authorList>
            <person name="Wenger Y."/>
            <person name="Galliot B."/>
        </authorList>
    </citation>
    <scope>NUCLEOTIDE SEQUENCE</scope>
    <source>
        <tissue evidence="20">Whole animals</tissue>
    </source>
</reference>
<evidence type="ECO:0000256" key="13">
    <source>
        <dbReference type="SAM" id="Coils"/>
    </source>
</evidence>
<comment type="subcellular location">
    <subcellularLocation>
        <location evidence="1">Nucleus</location>
    </subcellularLocation>
</comment>
<dbReference type="GO" id="GO:0006325">
    <property type="term" value="P:chromatin organization"/>
    <property type="evidence" value="ECO:0007669"/>
    <property type="project" value="UniProtKB-KW"/>
</dbReference>
<dbReference type="SMART" id="SM00297">
    <property type="entry name" value="BROMO"/>
    <property type="match status" value="1"/>
</dbReference>
<dbReference type="OMA" id="RMEIVQC"/>
<evidence type="ECO:0000256" key="9">
    <source>
        <dbReference type="ARBA" id="ARBA00023159"/>
    </source>
</evidence>
<dbReference type="GO" id="GO:0006355">
    <property type="term" value="P:regulation of DNA-templated transcription"/>
    <property type="evidence" value="ECO:0007669"/>
    <property type="project" value="InterPro"/>
</dbReference>
<dbReference type="PROSITE" id="PS51194">
    <property type="entry name" value="HELICASE_CTER"/>
    <property type="match status" value="1"/>
</dbReference>
<keyword evidence="10" id="KW-0804">Transcription</keyword>
<dbReference type="SMART" id="SM00573">
    <property type="entry name" value="HSA"/>
    <property type="match status" value="1"/>
</dbReference>
<dbReference type="SMR" id="T2MFA5"/>
<dbReference type="SUPFAM" id="SSF52540">
    <property type="entry name" value="P-loop containing nucleoside triphosphate hydrolases"/>
    <property type="match status" value="2"/>
</dbReference>
<keyword evidence="8 12" id="KW-0103">Bromodomain</keyword>
<feature type="region of interest" description="Disordered" evidence="14">
    <location>
        <begin position="230"/>
        <end position="252"/>
    </location>
</feature>
<dbReference type="InterPro" id="IPR014978">
    <property type="entry name" value="Gln-Leu-Gln_QLQ"/>
</dbReference>
<evidence type="ECO:0000256" key="7">
    <source>
        <dbReference type="ARBA" id="ARBA00023015"/>
    </source>
</evidence>
<dbReference type="CDD" id="cd18793">
    <property type="entry name" value="SF2_C_SNF"/>
    <property type="match status" value="1"/>
</dbReference>
<evidence type="ECO:0000256" key="2">
    <source>
        <dbReference type="ARBA" id="ARBA00022741"/>
    </source>
</evidence>
<feature type="compositionally biased region" description="Low complexity" evidence="14">
    <location>
        <begin position="1430"/>
        <end position="1439"/>
    </location>
</feature>
<dbReference type="InterPro" id="IPR001650">
    <property type="entry name" value="Helicase_C-like"/>
</dbReference>
<evidence type="ECO:0000256" key="5">
    <source>
        <dbReference type="ARBA" id="ARBA00022840"/>
    </source>
</evidence>